<keyword evidence="1" id="KW-0472">Membrane</keyword>
<evidence type="ECO:0000313" key="2">
    <source>
        <dbReference type="EMBL" id="JAA45283.1"/>
    </source>
</evidence>
<feature type="transmembrane region" description="Helical" evidence="1">
    <location>
        <begin position="122"/>
        <end position="142"/>
    </location>
</feature>
<feature type="transmembrane region" description="Helical" evidence="1">
    <location>
        <begin position="148"/>
        <end position="168"/>
    </location>
</feature>
<feature type="transmembrane region" description="Helical" evidence="1">
    <location>
        <begin position="35"/>
        <end position="55"/>
    </location>
</feature>
<reference evidence="2" key="1">
    <citation type="submission" date="2012-11" db="EMBL/GenBank/DDBJ databases">
        <title>The Vampirome: Transcriptome and Proteome Analysis of the Submandibular and Accessory Glands of the Vampire Bat and Vector of Human Rabies, Desmodus rotundus.</title>
        <authorList>
            <person name="Francischetti I.M.B."/>
            <person name="Assumpcao T.C.F."/>
            <person name="Ma D."/>
            <person name="Vicente E.C."/>
            <person name="Ribeiro J.M.C."/>
        </authorList>
    </citation>
    <scope>NUCLEOTIDE SEQUENCE</scope>
    <source>
        <tissue evidence="2">Salivary gland</tissue>
    </source>
</reference>
<sequence>MSYSILLSSCFCLLVPFLTVPFLSLDSVLYSNYSSSLYSLKIILLYCIYFIYSLFLSYNTLIFFPPLLIFAQLSLLLTLLWFPAILLPLVHYFLYFISNLIQFPLLTPFCHCPSLFYLHSKFYFLPFFALFLFPTLIISPHPSLLKSFFSPLVISYSFLLSYNIFNLFHLY</sequence>
<proteinExistence type="evidence at transcript level"/>
<name>K9IGQ0_DESRO</name>
<dbReference type="EMBL" id="GABZ01008242">
    <property type="protein sequence ID" value="JAA45283.1"/>
    <property type="molecule type" value="mRNA"/>
</dbReference>
<protein>
    <submittedName>
        <fullName evidence="2">Uncharacterized protein</fullName>
    </submittedName>
</protein>
<evidence type="ECO:0000256" key="1">
    <source>
        <dbReference type="SAM" id="Phobius"/>
    </source>
</evidence>
<keyword evidence="1" id="KW-1133">Transmembrane helix</keyword>
<keyword evidence="1" id="KW-0812">Transmembrane</keyword>
<organism evidence="2">
    <name type="scientific">Desmodus rotundus</name>
    <name type="common">Vampire bat</name>
    <dbReference type="NCBI Taxonomy" id="9430"/>
    <lineage>
        <taxon>Eukaryota</taxon>
        <taxon>Metazoa</taxon>
        <taxon>Chordata</taxon>
        <taxon>Craniata</taxon>
        <taxon>Vertebrata</taxon>
        <taxon>Euteleostomi</taxon>
        <taxon>Mammalia</taxon>
        <taxon>Eutheria</taxon>
        <taxon>Laurasiatheria</taxon>
        <taxon>Chiroptera</taxon>
        <taxon>Yangochiroptera</taxon>
        <taxon>Phyllostomidae</taxon>
        <taxon>Desmodontinae</taxon>
        <taxon>Desmodus</taxon>
    </lineage>
</organism>
<accession>K9IGQ0</accession>
<feature type="transmembrane region" description="Helical" evidence="1">
    <location>
        <begin position="92"/>
        <end position="110"/>
    </location>
</feature>
<feature type="transmembrane region" description="Helical" evidence="1">
    <location>
        <begin position="67"/>
        <end position="86"/>
    </location>
</feature>
<dbReference type="AlphaFoldDB" id="K9IGQ0"/>